<sequence length="481" mass="55851">MSYHRSRKATLPSLNAGLKDSFHFTLALGQDEIEGVSKEDVDEDWYEVYGPRREQIEALQNYQKKIQPKDGNRFKHLVQRMIVSSRWIKEAAYHSQELTRRNILSRRMSQDNLDFNLNDFRAPRSNTTFSGVSSKEYEVLKKHPWLRSPADVDTLTKVVHRIKMFEKHSPAMKRAIARFMQYESFGNGRVIIEQGTPGISLYIMVSGTVQVVLTETDPRGKTTSRIVGVLRRGQCFGELALMHDTRRSSSIIVKGIAELIRLDKDDFELARKMTRKHELAERLQALQQQYAFKEWSEHELRLAMMRCSVEEYPPNSVIFGGVGGLIEEIFFVVSGECRIVRRMAFLERTHPDGTKALAMAPKKNSGYELKPYEKIVSRYLQVRILKEEEFFGLGEQLKSIFYLSGSVSSVKILRVDRALLYRHDDGITLGRLEFMARGMIPSKAETFTTFMETRLWEKFKEKVLREVLERKRRNKARKMSC</sequence>
<keyword evidence="3" id="KW-1185">Reference proteome</keyword>
<dbReference type="SUPFAM" id="SSF51206">
    <property type="entry name" value="cAMP-binding domain-like"/>
    <property type="match status" value="2"/>
</dbReference>
<dbReference type="InterPro" id="IPR018488">
    <property type="entry name" value="cNMP-bd_CS"/>
</dbReference>
<feature type="domain" description="Cyclic nucleotide-binding" evidence="1">
    <location>
        <begin position="164"/>
        <end position="289"/>
    </location>
</feature>
<accession>A0A8K0AFN0</accession>
<dbReference type="CDD" id="cd00038">
    <property type="entry name" value="CAP_ED"/>
    <property type="match status" value="1"/>
</dbReference>
<dbReference type="PANTHER" id="PTHR23011:SF44">
    <property type="entry name" value="CYCLIC NUCLEOTIDE-BINDING DOMAIN-CONTAINING PROTEIN"/>
    <property type="match status" value="1"/>
</dbReference>
<dbReference type="SMART" id="SM00100">
    <property type="entry name" value="cNMP"/>
    <property type="match status" value="1"/>
</dbReference>
<evidence type="ECO:0000313" key="2">
    <source>
        <dbReference type="EMBL" id="CAH1274428.1"/>
    </source>
</evidence>
<proteinExistence type="predicted"/>
<dbReference type="Gene3D" id="2.60.120.10">
    <property type="entry name" value="Jelly Rolls"/>
    <property type="match status" value="2"/>
</dbReference>
<name>A0A8K0AFN0_BRALA</name>
<dbReference type="InterPro" id="IPR014710">
    <property type="entry name" value="RmlC-like_jellyroll"/>
</dbReference>
<evidence type="ECO:0000259" key="1">
    <source>
        <dbReference type="SMART" id="SM00100"/>
    </source>
</evidence>
<dbReference type="InterPro" id="IPR018490">
    <property type="entry name" value="cNMP-bd_dom_sf"/>
</dbReference>
<dbReference type="InterPro" id="IPR000595">
    <property type="entry name" value="cNMP-bd_dom"/>
</dbReference>
<dbReference type="Proteomes" id="UP000838412">
    <property type="component" value="Chromosome 9"/>
</dbReference>
<reference evidence="2" key="1">
    <citation type="submission" date="2022-01" db="EMBL/GenBank/DDBJ databases">
        <authorList>
            <person name="Braso-Vives M."/>
        </authorList>
    </citation>
    <scope>NUCLEOTIDE SEQUENCE</scope>
</reference>
<dbReference type="PROSITE" id="PS00888">
    <property type="entry name" value="CNMP_BINDING_1"/>
    <property type="match status" value="1"/>
</dbReference>
<dbReference type="EMBL" id="OV696694">
    <property type="protein sequence ID" value="CAH1274428.1"/>
    <property type="molecule type" value="Genomic_DNA"/>
</dbReference>
<dbReference type="PANTHER" id="PTHR23011">
    <property type="entry name" value="CYCLIC NUCLEOTIDE-BINDING DOMAIN CONTAINING PROTEIN"/>
    <property type="match status" value="1"/>
</dbReference>
<evidence type="ECO:0000313" key="3">
    <source>
        <dbReference type="Proteomes" id="UP000838412"/>
    </source>
</evidence>
<organism evidence="2 3">
    <name type="scientific">Branchiostoma lanceolatum</name>
    <name type="common">Common lancelet</name>
    <name type="synonym">Amphioxus lanceolatum</name>
    <dbReference type="NCBI Taxonomy" id="7740"/>
    <lineage>
        <taxon>Eukaryota</taxon>
        <taxon>Metazoa</taxon>
        <taxon>Chordata</taxon>
        <taxon>Cephalochordata</taxon>
        <taxon>Leptocardii</taxon>
        <taxon>Amphioxiformes</taxon>
        <taxon>Branchiostomatidae</taxon>
        <taxon>Branchiostoma</taxon>
    </lineage>
</organism>
<dbReference type="AlphaFoldDB" id="A0A8K0AFN0"/>
<gene>
    <name evidence="2" type="primary">CNBD2</name>
    <name evidence="2" type="ORF">BLAG_LOCUS25450</name>
</gene>
<protein>
    <submittedName>
        <fullName evidence="2">CNBD2 protein</fullName>
    </submittedName>
</protein>
<dbReference type="Pfam" id="PF00027">
    <property type="entry name" value="cNMP_binding"/>
    <property type="match status" value="1"/>
</dbReference>
<dbReference type="OrthoDB" id="166212at2759"/>